<reference evidence="6" key="1">
    <citation type="submission" date="2022-01" db="UniProtKB">
        <authorList>
            <consortium name="EnsemblMetazoa"/>
        </authorList>
    </citation>
    <scope>IDENTIFICATION</scope>
</reference>
<evidence type="ECO:0000256" key="3">
    <source>
        <dbReference type="ARBA" id="ARBA00023002"/>
    </source>
</evidence>
<dbReference type="GeneID" id="106669745"/>
<dbReference type="SUPFAM" id="SSF52518">
    <property type="entry name" value="Thiamin diphosphate-binding fold (THDP-binding)"/>
    <property type="match status" value="1"/>
</dbReference>
<accession>A0A8I6TJC2</accession>
<dbReference type="GO" id="GO:0006099">
    <property type="term" value="P:tricarboxylic acid cycle"/>
    <property type="evidence" value="ECO:0007669"/>
    <property type="project" value="TreeGrafter"/>
</dbReference>
<proteinExistence type="inferred from homology"/>
<dbReference type="AlphaFoldDB" id="A0A8I6TJC2"/>
<dbReference type="InterPro" id="IPR042179">
    <property type="entry name" value="KGD_C_sf"/>
</dbReference>
<comment type="cofactor">
    <cofactor evidence="1">
        <name>thiamine diphosphate</name>
        <dbReference type="ChEBI" id="CHEBI:58937"/>
    </cofactor>
</comment>
<name>A0A8I6TJC2_CIMLE</name>
<protein>
    <recommendedName>
        <fullName evidence="5">2-oxoglutarate dehydrogenase E1 component/KDG C-terminal domain-containing protein</fullName>
    </recommendedName>
</protein>
<dbReference type="InterPro" id="IPR031717">
    <property type="entry name" value="ODO-1/KGD_C"/>
</dbReference>
<dbReference type="Pfam" id="PF16870">
    <property type="entry name" value="OxoGdeHyase_C"/>
    <property type="match status" value="1"/>
</dbReference>
<dbReference type="InterPro" id="IPR029061">
    <property type="entry name" value="THDP-binding"/>
</dbReference>
<dbReference type="GO" id="GO:0045252">
    <property type="term" value="C:oxoglutarate dehydrogenase complex"/>
    <property type="evidence" value="ECO:0007669"/>
    <property type="project" value="TreeGrafter"/>
</dbReference>
<dbReference type="GO" id="GO:0030976">
    <property type="term" value="F:thiamine pyrophosphate binding"/>
    <property type="evidence" value="ECO:0007669"/>
    <property type="project" value="InterPro"/>
</dbReference>
<dbReference type="PANTHER" id="PTHR23152:SF4">
    <property type="entry name" value="2-OXOADIPATE DEHYDROGENASE COMPLEX COMPONENT E1"/>
    <property type="match status" value="1"/>
</dbReference>
<dbReference type="Gene3D" id="3.40.50.11610">
    <property type="entry name" value="Multifunctional 2-oxoglutarate metabolism enzyme, C-terminal domain"/>
    <property type="match status" value="1"/>
</dbReference>
<dbReference type="EnsemblMetazoa" id="XM_014399431.1">
    <property type="protein sequence ID" value="XP_014254917.1"/>
    <property type="gene ID" value="LOC106669745"/>
</dbReference>
<keyword evidence="4" id="KW-0786">Thiamine pyrophosphate</keyword>
<keyword evidence="3" id="KW-0560">Oxidoreductase</keyword>
<comment type="similarity">
    <text evidence="2">Belongs to the alpha-ketoglutarate dehydrogenase family.</text>
</comment>
<keyword evidence="7" id="KW-1185">Reference proteome</keyword>
<feature type="domain" description="2-oxoglutarate dehydrogenase E1 component/KDG C-terminal" evidence="5">
    <location>
        <begin position="686"/>
        <end position="806"/>
    </location>
</feature>
<organism evidence="6 7">
    <name type="scientific">Cimex lectularius</name>
    <name type="common">Bed bug</name>
    <name type="synonym">Acanthia lectularia</name>
    <dbReference type="NCBI Taxonomy" id="79782"/>
    <lineage>
        <taxon>Eukaryota</taxon>
        <taxon>Metazoa</taxon>
        <taxon>Ecdysozoa</taxon>
        <taxon>Arthropoda</taxon>
        <taxon>Hexapoda</taxon>
        <taxon>Insecta</taxon>
        <taxon>Pterygota</taxon>
        <taxon>Neoptera</taxon>
        <taxon>Paraneoptera</taxon>
        <taxon>Hemiptera</taxon>
        <taxon>Heteroptera</taxon>
        <taxon>Panheteroptera</taxon>
        <taxon>Cimicomorpha</taxon>
        <taxon>Cimicidae</taxon>
        <taxon>Cimex</taxon>
    </lineage>
</organism>
<evidence type="ECO:0000313" key="7">
    <source>
        <dbReference type="Proteomes" id="UP000494040"/>
    </source>
</evidence>
<dbReference type="RefSeq" id="XP_014254917.1">
    <property type="nucleotide sequence ID" value="XM_014399431.1"/>
</dbReference>
<dbReference type="Gene3D" id="3.40.50.970">
    <property type="match status" value="1"/>
</dbReference>
<evidence type="ECO:0000259" key="5">
    <source>
        <dbReference type="Pfam" id="PF16870"/>
    </source>
</evidence>
<dbReference type="KEGG" id="clec:106669745"/>
<dbReference type="Gene3D" id="3.40.50.12470">
    <property type="match status" value="1"/>
</dbReference>
<dbReference type="GO" id="GO:0005739">
    <property type="term" value="C:mitochondrion"/>
    <property type="evidence" value="ECO:0007669"/>
    <property type="project" value="TreeGrafter"/>
</dbReference>
<dbReference type="GO" id="GO:0004591">
    <property type="term" value="F:oxoglutarate dehydrogenase (succinyl-transferring) activity"/>
    <property type="evidence" value="ECO:0007669"/>
    <property type="project" value="TreeGrafter"/>
</dbReference>
<evidence type="ECO:0000256" key="2">
    <source>
        <dbReference type="ARBA" id="ARBA00006936"/>
    </source>
</evidence>
<dbReference type="PANTHER" id="PTHR23152">
    <property type="entry name" value="2-OXOGLUTARATE DEHYDROGENASE"/>
    <property type="match status" value="1"/>
</dbReference>
<evidence type="ECO:0000256" key="1">
    <source>
        <dbReference type="ARBA" id="ARBA00001964"/>
    </source>
</evidence>
<sequence>MHAMLTGRICSTSSKHCKAVLHRFPKFSFANVDPLLLVARKPEFLMRQLATRGPAVSQFDLSFRTSITLENLIQDIRPWLFKKVHSSDIQTISDIDKIATFNRLLMIHCFELFMFSKCHTAKKCLFDCEIVLPALCTLIERATEYDAKIFVIGLSQLKRLKTVSKLIQTSVEDIFFDLIECKDMNEVKICSDFIETPKKRNSSLNFLGSPSSPLAIYPELLGKTRGIQQIENDHSGKMVWPIFCYPLAELNSKEVFTNIIKLAKNPNYSANGVVHVIINNEAEDFCNPQIESSCKLVKIFAEYLNAPVIHVKADDVDSVIYVMNLAAEYRANHLRDIVIDLITPTSVYSPKNVALAGLIRELLIGDKYPLISSYIRELSDSKVISKGILEEQKDVYLKKLTRLHSARTSQQYPPFMIKKKNLVNLEKRYKEPLTGASPVVVQKITQAMTTSSRDCVSTESYELQVKRHDLLVNNMLDWDICETLAYTTLMQEGKNVRISQNSRDQHPGLNFLNGENGNSLHPAIGTFPILGEFKLCRSDVPPFATAGFETGYSSIMTNTLNIWEAPVTLEPSQLHSIISHYFTLESEEDLASTGVTLIVPNYLQASDNGTKKYYSCQPQRILEACEECEMITSMNDQLQNCNIIVANVSTPANFYHILKRQARCLKQRPLLCFVPNDHRNFSPSFSSLEDILGDTSFQSYIGDPDIASNSSVQHVILCSGKVYYDLKNERALRNFQNKVAISRIEQIFPFPYNNIIQDLERFPQAKVWWVQEEECGEGCWNYIELRLFGILGDEASLKFAGRHKRTNGKYTNLKLSDEELRYIFDMISDSS</sequence>
<dbReference type="InterPro" id="IPR011603">
    <property type="entry name" value="2oxoglutarate_DH_E1"/>
</dbReference>
<dbReference type="OrthoDB" id="6598622at2759"/>
<evidence type="ECO:0000256" key="4">
    <source>
        <dbReference type="ARBA" id="ARBA00023052"/>
    </source>
</evidence>
<evidence type="ECO:0000313" key="6">
    <source>
        <dbReference type="EnsemblMetazoa" id="XP_014254917.1"/>
    </source>
</evidence>
<dbReference type="Proteomes" id="UP000494040">
    <property type="component" value="Unassembled WGS sequence"/>
</dbReference>